<dbReference type="PROSITE" id="PS01081">
    <property type="entry name" value="HTH_TETR_1"/>
    <property type="match status" value="1"/>
</dbReference>
<dbReference type="Gene3D" id="1.10.10.60">
    <property type="entry name" value="Homeodomain-like"/>
    <property type="match status" value="1"/>
</dbReference>
<dbReference type="InterPro" id="IPR001647">
    <property type="entry name" value="HTH_TetR"/>
</dbReference>
<evidence type="ECO:0000256" key="3">
    <source>
        <dbReference type="ARBA" id="ARBA00023163"/>
    </source>
</evidence>
<dbReference type="InterPro" id="IPR011075">
    <property type="entry name" value="TetR_C"/>
</dbReference>
<dbReference type="Proteomes" id="UP000249493">
    <property type="component" value="Unassembled WGS sequence"/>
</dbReference>
<name>A0A327MQU1_PSEFL</name>
<evidence type="ECO:0000256" key="1">
    <source>
        <dbReference type="ARBA" id="ARBA00023015"/>
    </source>
</evidence>
<keyword evidence="1" id="KW-0805">Transcription regulation</keyword>
<sequence length="206" mass="22801">MTKSLPVRKGRPRTFNREHALLQALEVFWKRGYEPASVAELCASMGINPPSLYAAFGNKAKLFLEAVNHYEITFWDATWELMDSEPDLRRAIDDFFNSSAAILTEPKAPCGCMVVLAAVNVSDDAREVTDALKALRQEGRDYIQQRLERGVRDGQLPPDTNTRTLAIALNTLLEGMSLQAHDGLSRQDLEGIAATAVTMLPAMPKP</sequence>
<dbReference type="GO" id="GO:0003677">
    <property type="term" value="F:DNA binding"/>
    <property type="evidence" value="ECO:0007669"/>
    <property type="project" value="UniProtKB-UniRule"/>
</dbReference>
<evidence type="ECO:0000256" key="2">
    <source>
        <dbReference type="ARBA" id="ARBA00023125"/>
    </source>
</evidence>
<organism evidence="6 7">
    <name type="scientific">Pseudomonas fluorescens</name>
    <dbReference type="NCBI Taxonomy" id="294"/>
    <lineage>
        <taxon>Bacteria</taxon>
        <taxon>Pseudomonadati</taxon>
        <taxon>Pseudomonadota</taxon>
        <taxon>Gammaproteobacteria</taxon>
        <taxon>Pseudomonadales</taxon>
        <taxon>Pseudomonadaceae</taxon>
        <taxon>Pseudomonas</taxon>
    </lineage>
</organism>
<dbReference type="InterPro" id="IPR023772">
    <property type="entry name" value="DNA-bd_HTH_TetR-type_CS"/>
</dbReference>
<dbReference type="Gene3D" id="1.10.357.10">
    <property type="entry name" value="Tetracycline Repressor, domain 2"/>
    <property type="match status" value="1"/>
</dbReference>
<dbReference type="SUPFAM" id="SSF48498">
    <property type="entry name" value="Tetracyclin repressor-like, C-terminal domain"/>
    <property type="match status" value="1"/>
</dbReference>
<dbReference type="RefSeq" id="WP_111287649.1">
    <property type="nucleotide sequence ID" value="NZ_QLIN01000014.1"/>
</dbReference>
<feature type="DNA-binding region" description="H-T-H motif" evidence="4">
    <location>
        <begin position="37"/>
        <end position="56"/>
    </location>
</feature>
<dbReference type="Pfam" id="PF16925">
    <property type="entry name" value="TetR_C_13"/>
    <property type="match status" value="1"/>
</dbReference>
<proteinExistence type="predicted"/>
<evidence type="ECO:0000313" key="6">
    <source>
        <dbReference type="EMBL" id="RAI64822.1"/>
    </source>
</evidence>
<keyword evidence="3" id="KW-0804">Transcription</keyword>
<dbReference type="InterPro" id="IPR009057">
    <property type="entry name" value="Homeodomain-like_sf"/>
</dbReference>
<dbReference type="PROSITE" id="PS50977">
    <property type="entry name" value="HTH_TETR_2"/>
    <property type="match status" value="1"/>
</dbReference>
<comment type="caution">
    <text evidence="6">The sequence shown here is derived from an EMBL/GenBank/DDBJ whole genome shotgun (WGS) entry which is preliminary data.</text>
</comment>
<evidence type="ECO:0000259" key="5">
    <source>
        <dbReference type="PROSITE" id="PS50977"/>
    </source>
</evidence>
<protein>
    <submittedName>
        <fullName evidence="6">TetR/AcrR family transcriptional regulator</fullName>
    </submittedName>
</protein>
<dbReference type="Pfam" id="PF00440">
    <property type="entry name" value="TetR_N"/>
    <property type="match status" value="1"/>
</dbReference>
<accession>A0A327MQU1</accession>
<evidence type="ECO:0000313" key="7">
    <source>
        <dbReference type="Proteomes" id="UP000249493"/>
    </source>
</evidence>
<evidence type="ECO:0000256" key="4">
    <source>
        <dbReference type="PROSITE-ProRule" id="PRU00335"/>
    </source>
</evidence>
<dbReference type="PANTHER" id="PTHR47506">
    <property type="entry name" value="TRANSCRIPTIONAL REGULATORY PROTEIN"/>
    <property type="match status" value="1"/>
</dbReference>
<keyword evidence="2 4" id="KW-0238">DNA-binding</keyword>
<dbReference type="AlphaFoldDB" id="A0A327MQU1"/>
<gene>
    <name evidence="6" type="ORF">DOZ80_25490</name>
</gene>
<dbReference type="InterPro" id="IPR036271">
    <property type="entry name" value="Tet_transcr_reg_TetR-rel_C_sf"/>
</dbReference>
<feature type="domain" description="HTH tetR-type" evidence="5">
    <location>
        <begin position="14"/>
        <end position="74"/>
    </location>
</feature>
<dbReference type="SUPFAM" id="SSF46689">
    <property type="entry name" value="Homeodomain-like"/>
    <property type="match status" value="1"/>
</dbReference>
<dbReference type="EMBL" id="QLIN01000014">
    <property type="protein sequence ID" value="RAI64822.1"/>
    <property type="molecule type" value="Genomic_DNA"/>
</dbReference>
<reference evidence="6 7" key="1">
    <citation type="submission" date="2018-06" db="EMBL/GenBank/DDBJ databases">
        <authorList>
            <person name="Zhirakovskaya E."/>
        </authorList>
    </citation>
    <scope>NUCLEOTIDE SEQUENCE [LARGE SCALE GENOMIC DNA]</scope>
    <source>
        <strain evidence="6 7">LY3</strain>
    </source>
</reference>
<dbReference type="PANTHER" id="PTHR47506:SF1">
    <property type="entry name" value="HTH-TYPE TRANSCRIPTIONAL REGULATOR YJDC"/>
    <property type="match status" value="1"/>
</dbReference>